<dbReference type="NCBIfam" id="NF004761">
    <property type="entry name" value="PRK06092.1"/>
    <property type="match status" value="1"/>
</dbReference>
<dbReference type="InterPro" id="IPR043132">
    <property type="entry name" value="BCAT-like_C"/>
</dbReference>
<dbReference type="GO" id="GO:0046656">
    <property type="term" value="P:folic acid biosynthetic process"/>
    <property type="evidence" value="ECO:0007669"/>
    <property type="project" value="UniProtKB-KW"/>
</dbReference>
<evidence type="ECO:0000256" key="12">
    <source>
        <dbReference type="NCBIfam" id="TIGR03461"/>
    </source>
</evidence>
<reference evidence="15" key="1">
    <citation type="submission" date="2022-01" db="EMBL/GenBank/DDBJ databases">
        <authorList>
            <person name="Lagorce A."/>
        </authorList>
    </citation>
    <scope>NUCLEOTIDE SEQUENCE</scope>
    <source>
        <strain evidence="15">Th15_F1_A12</strain>
    </source>
</reference>
<evidence type="ECO:0000256" key="14">
    <source>
        <dbReference type="RuleBase" id="RU004516"/>
    </source>
</evidence>
<dbReference type="InterPro" id="IPR043131">
    <property type="entry name" value="BCAT-like_N"/>
</dbReference>
<dbReference type="GO" id="GO:0005829">
    <property type="term" value="C:cytosol"/>
    <property type="evidence" value="ECO:0007669"/>
    <property type="project" value="TreeGrafter"/>
</dbReference>
<dbReference type="SUPFAM" id="SSF56752">
    <property type="entry name" value="D-aminoacid aminotransferase-like PLP-dependent enzymes"/>
    <property type="match status" value="1"/>
</dbReference>
<evidence type="ECO:0000256" key="13">
    <source>
        <dbReference type="RuleBase" id="RU004106"/>
    </source>
</evidence>
<comment type="pathway">
    <text evidence="7">Cofactor biosynthesis; tetrahydrofolate biosynthesis; 4-aminobenzoate from chorismate: step 2/2.</text>
</comment>
<dbReference type="GO" id="GO:0008153">
    <property type="term" value="P:4-aminobenzoate biosynthetic process"/>
    <property type="evidence" value="ECO:0007669"/>
    <property type="project" value="UniProtKB-UniRule"/>
</dbReference>
<gene>
    <name evidence="15" type="primary">pabC</name>
    <name evidence="15" type="ORF">THF1A12_220070</name>
</gene>
<comment type="subunit">
    <text evidence="3">Homodimer.</text>
</comment>
<dbReference type="PANTHER" id="PTHR42743">
    <property type="entry name" value="AMINO-ACID AMINOTRANSFERASE"/>
    <property type="match status" value="1"/>
</dbReference>
<evidence type="ECO:0000256" key="1">
    <source>
        <dbReference type="ARBA" id="ARBA00001933"/>
    </source>
</evidence>
<keyword evidence="5" id="KW-0289">Folate biosynthesis</keyword>
<dbReference type="Gene3D" id="3.20.10.10">
    <property type="entry name" value="D-amino Acid Aminotransferase, subunit A, domain 2"/>
    <property type="match status" value="1"/>
</dbReference>
<comment type="caution">
    <text evidence="15">The sequence shown here is derived from an EMBL/GenBank/DDBJ whole genome shotgun (WGS) entry which is preliminary data.</text>
</comment>
<evidence type="ECO:0000313" key="15">
    <source>
        <dbReference type="EMBL" id="CAH1590483.1"/>
    </source>
</evidence>
<evidence type="ECO:0000256" key="4">
    <source>
        <dbReference type="ARBA" id="ARBA00022898"/>
    </source>
</evidence>
<evidence type="ECO:0000256" key="5">
    <source>
        <dbReference type="ARBA" id="ARBA00022909"/>
    </source>
</evidence>
<keyword evidence="4 14" id="KW-0663">Pyridoxal phosphate</keyword>
<evidence type="ECO:0000256" key="6">
    <source>
        <dbReference type="ARBA" id="ARBA00023239"/>
    </source>
</evidence>
<dbReference type="GO" id="GO:0008696">
    <property type="term" value="F:4-amino-4-deoxychorismate lyase activity"/>
    <property type="evidence" value="ECO:0007669"/>
    <property type="project" value="UniProtKB-UniRule"/>
</dbReference>
<evidence type="ECO:0000256" key="10">
    <source>
        <dbReference type="ARBA" id="ARBA00054027"/>
    </source>
</evidence>
<comment type="similarity">
    <text evidence="2 13">Belongs to the class-IV pyridoxal-phosphate-dependent aminotransferase family.</text>
</comment>
<dbReference type="InterPro" id="IPR017824">
    <property type="entry name" value="Aminodeoxychorismate_lyase_IV"/>
</dbReference>
<evidence type="ECO:0000256" key="8">
    <source>
        <dbReference type="ARBA" id="ARBA00035676"/>
    </source>
</evidence>
<evidence type="ECO:0000256" key="11">
    <source>
        <dbReference type="ARBA" id="ARBA00069174"/>
    </source>
</evidence>
<evidence type="ECO:0000256" key="3">
    <source>
        <dbReference type="ARBA" id="ARBA00011738"/>
    </source>
</evidence>
<dbReference type="RefSeq" id="WP_409588956.1">
    <property type="nucleotide sequence ID" value="NZ_CAKMTZ010000073.1"/>
</dbReference>
<dbReference type="InterPro" id="IPR050571">
    <property type="entry name" value="Class-IV_PLP-Dep_Aminotrnsfr"/>
</dbReference>
<dbReference type="InterPro" id="IPR018300">
    <property type="entry name" value="Aminotrans_IV_CS"/>
</dbReference>
<dbReference type="InterPro" id="IPR001544">
    <property type="entry name" value="Aminotrans_IV"/>
</dbReference>
<dbReference type="AlphaFoldDB" id="A0AAU9QN02"/>
<evidence type="ECO:0000256" key="2">
    <source>
        <dbReference type="ARBA" id="ARBA00009320"/>
    </source>
</evidence>
<dbReference type="CDD" id="cd01559">
    <property type="entry name" value="ADCL_like"/>
    <property type="match status" value="1"/>
</dbReference>
<evidence type="ECO:0000256" key="7">
    <source>
        <dbReference type="ARBA" id="ARBA00035633"/>
    </source>
</evidence>
<dbReference type="FunFam" id="3.20.10.10:FF:000002">
    <property type="entry name" value="D-alanine aminotransferase"/>
    <property type="match status" value="1"/>
</dbReference>
<keyword evidence="6 15" id="KW-0456">Lyase</keyword>
<dbReference type="PANTHER" id="PTHR42743:SF2">
    <property type="entry name" value="AMINODEOXYCHORISMATE LYASE"/>
    <property type="match status" value="1"/>
</dbReference>
<dbReference type="NCBIfam" id="TIGR03461">
    <property type="entry name" value="pabC_Proteo"/>
    <property type="match status" value="1"/>
</dbReference>
<dbReference type="EC" id="4.1.3.38" evidence="8 12"/>
<dbReference type="EMBL" id="CAKMUD010000075">
    <property type="protein sequence ID" value="CAH1590483.1"/>
    <property type="molecule type" value="Genomic_DNA"/>
</dbReference>
<dbReference type="Pfam" id="PF01063">
    <property type="entry name" value="Aminotran_4"/>
    <property type="match status" value="1"/>
</dbReference>
<protein>
    <recommendedName>
        <fullName evidence="11 12">Aminodeoxychorismate lyase</fullName>
        <ecNumber evidence="8 12">4.1.3.38</ecNumber>
    </recommendedName>
</protein>
<dbReference type="PROSITE" id="PS00770">
    <property type="entry name" value="AA_TRANSFER_CLASS_4"/>
    <property type="match status" value="1"/>
</dbReference>
<sequence length="271" mass="30136">MFWVNGLPQTHVSVSDRSFQYGDGCFTTILTKKGELVYWPEHIERLEACLKTLQIPSPNWCTVHEWATQAILKDELAGIKIHISRGEGGRGYSPSGIEGPTISVSNFTFPSRYPFWQENGVHLGVCETRLGIQPLLAGHKHNNRIEQVLAKAEIEGSEFTDAVTLNVQNHVIETTMANLFWVKDNSVFTPDLSLSGVAGVQRRKVLEYLDVIGIKVAVSTYSLAELLEADEIWMCNSLLGVAPVRSITSQNNKTLFPIGKLTQRLQGNLNT</sequence>
<comment type="catalytic activity">
    <reaction evidence="9">
        <text>4-amino-4-deoxychorismate = 4-aminobenzoate + pyruvate + H(+)</text>
        <dbReference type="Rhea" id="RHEA:16201"/>
        <dbReference type="ChEBI" id="CHEBI:15361"/>
        <dbReference type="ChEBI" id="CHEBI:15378"/>
        <dbReference type="ChEBI" id="CHEBI:17836"/>
        <dbReference type="ChEBI" id="CHEBI:58406"/>
        <dbReference type="EC" id="4.1.3.38"/>
    </reaction>
</comment>
<dbReference type="Proteomes" id="UP001295462">
    <property type="component" value="Unassembled WGS sequence"/>
</dbReference>
<dbReference type="InterPro" id="IPR036038">
    <property type="entry name" value="Aminotransferase-like"/>
</dbReference>
<comment type="cofactor">
    <cofactor evidence="1 14">
        <name>pyridoxal 5'-phosphate</name>
        <dbReference type="ChEBI" id="CHEBI:597326"/>
    </cofactor>
</comment>
<accession>A0AAU9QN02</accession>
<proteinExistence type="inferred from homology"/>
<organism evidence="15 16">
    <name type="scientific">Vibrio jasicida</name>
    <dbReference type="NCBI Taxonomy" id="766224"/>
    <lineage>
        <taxon>Bacteria</taxon>
        <taxon>Pseudomonadati</taxon>
        <taxon>Pseudomonadota</taxon>
        <taxon>Gammaproteobacteria</taxon>
        <taxon>Vibrionales</taxon>
        <taxon>Vibrionaceae</taxon>
        <taxon>Vibrio</taxon>
    </lineage>
</organism>
<evidence type="ECO:0000313" key="16">
    <source>
        <dbReference type="Proteomes" id="UP001295462"/>
    </source>
</evidence>
<evidence type="ECO:0000256" key="9">
    <source>
        <dbReference type="ARBA" id="ARBA00049529"/>
    </source>
</evidence>
<name>A0AAU9QN02_9VIBR</name>
<comment type="function">
    <text evidence="10">Involved in the biosynthesis of p-aminobenzoate (PABA), a precursor of tetrahydrofolate. Converts 4-amino-4-deoxychorismate into 4-aminobenzoate (PABA) and pyruvate.</text>
</comment>
<dbReference type="GO" id="GO:0030170">
    <property type="term" value="F:pyridoxal phosphate binding"/>
    <property type="evidence" value="ECO:0007669"/>
    <property type="project" value="InterPro"/>
</dbReference>
<dbReference type="Gene3D" id="3.30.470.10">
    <property type="match status" value="1"/>
</dbReference>